<dbReference type="InterPro" id="IPR050353">
    <property type="entry name" value="PyrK_electron_transfer"/>
</dbReference>
<dbReference type="GO" id="GO:0046872">
    <property type="term" value="F:metal ion binding"/>
    <property type="evidence" value="ECO:0007669"/>
    <property type="project" value="UniProtKB-KW"/>
</dbReference>
<dbReference type="InterPro" id="IPR012165">
    <property type="entry name" value="Cyt_c3_hydrogenase_gsu"/>
</dbReference>
<dbReference type="InterPro" id="IPR019480">
    <property type="entry name" value="Dihydroorotate_DH_Fe-S-bd"/>
</dbReference>
<organism evidence="4 5">
    <name type="scientific">Massilimicrobiota timonensis</name>
    <dbReference type="NCBI Taxonomy" id="1776392"/>
    <lineage>
        <taxon>Bacteria</taxon>
        <taxon>Bacillati</taxon>
        <taxon>Bacillota</taxon>
        <taxon>Erysipelotrichia</taxon>
        <taxon>Erysipelotrichales</taxon>
        <taxon>Erysipelotrichaceae</taxon>
        <taxon>Massilimicrobiota</taxon>
    </lineage>
</organism>
<dbReference type="Pfam" id="PF00175">
    <property type="entry name" value="NAD_binding_1"/>
    <property type="match status" value="1"/>
</dbReference>
<dbReference type="Pfam" id="PF10418">
    <property type="entry name" value="DHODB_Fe-S_bind"/>
    <property type="match status" value="1"/>
</dbReference>
<dbReference type="EMBL" id="NFLJ01000010">
    <property type="protein sequence ID" value="OUQ35133.1"/>
    <property type="molecule type" value="Genomic_DNA"/>
</dbReference>
<feature type="binding site" evidence="2">
    <location>
        <position position="222"/>
    </location>
    <ligand>
        <name>[2Fe-2S] cluster</name>
        <dbReference type="ChEBI" id="CHEBI:190135"/>
    </ligand>
</feature>
<dbReference type="GO" id="GO:0006221">
    <property type="term" value="P:pyrimidine nucleotide biosynthetic process"/>
    <property type="evidence" value="ECO:0007669"/>
    <property type="project" value="InterPro"/>
</dbReference>
<feature type="binding site" evidence="2">
    <location>
        <position position="237"/>
    </location>
    <ligand>
        <name>[2Fe-2S] cluster</name>
        <dbReference type="ChEBI" id="CHEBI:190135"/>
    </ligand>
</feature>
<keyword evidence="5" id="KW-1185">Reference proteome</keyword>
<dbReference type="AlphaFoldDB" id="A0A1Y4T2A0"/>
<dbReference type="GO" id="GO:0050660">
    <property type="term" value="F:flavin adenine dinucleotide binding"/>
    <property type="evidence" value="ECO:0007669"/>
    <property type="project" value="InterPro"/>
</dbReference>
<dbReference type="CDD" id="cd06219">
    <property type="entry name" value="DHOD_e_trans_like1"/>
    <property type="match status" value="1"/>
</dbReference>
<dbReference type="InterPro" id="IPR001433">
    <property type="entry name" value="OxRdtase_FAD/NAD-bd"/>
</dbReference>
<comment type="caution">
    <text evidence="4">The sequence shown here is derived from an EMBL/GenBank/DDBJ whole genome shotgun (WGS) entry which is preliminary data.</text>
</comment>
<dbReference type="PANTHER" id="PTHR43513">
    <property type="entry name" value="DIHYDROOROTATE DEHYDROGENASE B (NAD(+)), ELECTRON TRANSFER SUBUNIT"/>
    <property type="match status" value="1"/>
</dbReference>
<evidence type="ECO:0000313" key="4">
    <source>
        <dbReference type="EMBL" id="OUQ35133.1"/>
    </source>
</evidence>
<sequence length="282" mass="30983">MYKILHKEKLNDVVELMVVHAPHVSRKCEPGQFIILRVGEDGERIPLTIADYDREKETITIIYQIVGYSTKALALLNEGDDITDFVGPLGEPTKLHASKHVVGVAGGVGSAPLYPQLRALAQMGVDVDVIIGGREAQYVLWADEFRKFCKNIYITTDDGSLGQKGFVTQVLADLIDQGESIDEVIAIGPVPMMKAVVGVTKPHNIKTSVSLNPIMIDGTGMCGCCRVTVDGKIKFACVDGPDFDGLQVDFDELMARQRMFKEEEHQMDEQANRMCNLMGGVK</sequence>
<dbReference type="SUPFAM" id="SSF52343">
    <property type="entry name" value="Ferredoxin reductase-like, C-terminal NADP-linked domain"/>
    <property type="match status" value="1"/>
</dbReference>
<dbReference type="Gene3D" id="2.40.30.10">
    <property type="entry name" value="Translation factors"/>
    <property type="match status" value="1"/>
</dbReference>
<evidence type="ECO:0000259" key="3">
    <source>
        <dbReference type="PROSITE" id="PS51384"/>
    </source>
</evidence>
<dbReference type="Gene3D" id="3.40.50.80">
    <property type="entry name" value="Nucleotide-binding domain of ferredoxin-NADP reductase (FNR) module"/>
    <property type="match status" value="1"/>
</dbReference>
<keyword evidence="2" id="KW-0411">Iron-sulfur</keyword>
<feature type="domain" description="FAD-binding FR-type" evidence="3">
    <location>
        <begin position="1"/>
        <end position="95"/>
    </location>
</feature>
<dbReference type="GO" id="GO:0016491">
    <property type="term" value="F:oxidoreductase activity"/>
    <property type="evidence" value="ECO:0007669"/>
    <property type="project" value="InterPro"/>
</dbReference>
<evidence type="ECO:0000313" key="5">
    <source>
        <dbReference type="Proteomes" id="UP000195305"/>
    </source>
</evidence>
<protein>
    <submittedName>
        <fullName evidence="4">Ferredoxin-NADP reductase</fullName>
    </submittedName>
</protein>
<gene>
    <name evidence="4" type="ORF">B5E75_04705</name>
</gene>
<dbReference type="InterPro" id="IPR039261">
    <property type="entry name" value="FNR_nucleotide-bd"/>
</dbReference>
<dbReference type="NCBIfam" id="NF004862">
    <property type="entry name" value="PRK06222.1"/>
    <property type="match status" value="1"/>
</dbReference>
<comment type="cofactor">
    <cofactor evidence="2">
        <name>[2Fe-2S] cluster</name>
        <dbReference type="ChEBI" id="CHEBI:190135"/>
    </cofactor>
    <text evidence="2">Binds 1 [2Fe-2S] cluster per subunit.</text>
</comment>
<dbReference type="RefSeq" id="WP_087357633.1">
    <property type="nucleotide sequence ID" value="NZ_NFLJ01000010.1"/>
</dbReference>
<dbReference type="InterPro" id="IPR017938">
    <property type="entry name" value="Riboflavin_synthase-like_b-brl"/>
</dbReference>
<keyword evidence="2" id="KW-0001">2Fe-2S</keyword>
<proteinExistence type="predicted"/>
<feature type="binding site" evidence="1">
    <location>
        <begin position="62"/>
        <end position="64"/>
    </location>
    <ligand>
        <name>FAD</name>
        <dbReference type="ChEBI" id="CHEBI:57692"/>
    </ligand>
</feature>
<dbReference type="OrthoDB" id="9778346at2"/>
<dbReference type="Proteomes" id="UP000195305">
    <property type="component" value="Unassembled WGS sequence"/>
</dbReference>
<evidence type="ECO:0000256" key="1">
    <source>
        <dbReference type="PIRSR" id="PIRSR006816-1"/>
    </source>
</evidence>
<feature type="binding site" evidence="2">
    <location>
        <position position="225"/>
    </location>
    <ligand>
        <name>[2Fe-2S] cluster</name>
        <dbReference type="ChEBI" id="CHEBI:190135"/>
    </ligand>
</feature>
<evidence type="ECO:0000256" key="2">
    <source>
        <dbReference type="PIRSR" id="PIRSR006816-2"/>
    </source>
</evidence>
<dbReference type="GO" id="GO:0051537">
    <property type="term" value="F:2 iron, 2 sulfur cluster binding"/>
    <property type="evidence" value="ECO:0007669"/>
    <property type="project" value="UniProtKB-KW"/>
</dbReference>
<dbReference type="PIRSF" id="PIRSF006816">
    <property type="entry name" value="Cyc3_hyd_g"/>
    <property type="match status" value="1"/>
</dbReference>
<dbReference type="SUPFAM" id="SSF63380">
    <property type="entry name" value="Riboflavin synthase domain-like"/>
    <property type="match status" value="1"/>
</dbReference>
<keyword evidence="1" id="KW-0285">Flavoprotein</keyword>
<dbReference type="PROSITE" id="PS51384">
    <property type="entry name" value="FAD_FR"/>
    <property type="match status" value="1"/>
</dbReference>
<reference evidence="4 5" key="1">
    <citation type="journal article" date="2018" name="BMC Genomics">
        <title>Whole genome sequencing and function prediction of 133 gut anaerobes isolated from chicken caecum in pure cultures.</title>
        <authorList>
            <person name="Medvecky M."/>
            <person name="Cejkova D."/>
            <person name="Polansky O."/>
            <person name="Karasova D."/>
            <person name="Kubasova T."/>
            <person name="Cizek A."/>
            <person name="Rychlik I."/>
        </authorList>
    </citation>
    <scope>NUCLEOTIDE SEQUENCE [LARGE SCALE GENOMIC DNA]</scope>
    <source>
        <strain evidence="4 5">An13</strain>
    </source>
</reference>
<keyword evidence="2" id="KW-0408">Iron</keyword>
<dbReference type="PANTHER" id="PTHR43513:SF3">
    <property type="entry name" value="DIHYDROOROTATE DEHYDROGENASE B (NAD(+)), ELECTRON TRANSFER SUBUNIT-RELATED"/>
    <property type="match status" value="1"/>
</dbReference>
<keyword evidence="2" id="KW-0479">Metal-binding</keyword>
<accession>A0A1Y4T2A0</accession>
<name>A0A1Y4T2A0_9FIRM</name>
<dbReference type="InterPro" id="IPR017927">
    <property type="entry name" value="FAD-bd_FR_type"/>
</dbReference>
<keyword evidence="1" id="KW-0274">FAD</keyword>
<comment type="cofactor">
    <cofactor evidence="1">
        <name>FAD</name>
        <dbReference type="ChEBI" id="CHEBI:57692"/>
    </cofactor>
    <text evidence="1">Binds 1 FAD per subunit.</text>
</comment>